<accession>A0A241Q2Z3</accession>
<dbReference type="GO" id="GO:0016740">
    <property type="term" value="F:transferase activity"/>
    <property type="evidence" value="ECO:0007669"/>
    <property type="project" value="UniProtKB-KW"/>
</dbReference>
<dbReference type="CDD" id="cd03360">
    <property type="entry name" value="LbH_AT_putative"/>
    <property type="match status" value="1"/>
</dbReference>
<evidence type="ECO:0000259" key="5">
    <source>
        <dbReference type="Pfam" id="PF17836"/>
    </source>
</evidence>
<dbReference type="InterPro" id="IPR011004">
    <property type="entry name" value="Trimer_LpxA-like_sf"/>
</dbReference>
<evidence type="ECO:0000256" key="1">
    <source>
        <dbReference type="ARBA" id="ARBA00022679"/>
    </source>
</evidence>
<protein>
    <submittedName>
        <fullName evidence="6">Transferase</fullName>
    </submittedName>
</protein>
<reference evidence="6 7" key="1">
    <citation type="submission" date="2017-06" db="EMBL/GenBank/DDBJ databases">
        <title>Genome sequencing of Fusobacterium nucleatum subsp. polymorphum KCOM 1275 (=ChDC F310).</title>
        <authorList>
            <person name="Kook J.-K."/>
            <person name="Park S.-N."/>
            <person name="Lim Y.K."/>
            <person name="Roh H."/>
        </authorList>
    </citation>
    <scope>NUCLEOTIDE SEQUENCE [LARGE SCALE GENOMIC DNA]</scope>
    <source>
        <strain evidence="6 7">KCOM 1275</strain>
    </source>
</reference>
<feature type="site" description="Increases basicity of active site His" evidence="3">
    <location>
        <position position="142"/>
    </location>
</feature>
<dbReference type="Proteomes" id="UP000197638">
    <property type="component" value="Chromosome"/>
</dbReference>
<dbReference type="InterPro" id="IPR018357">
    <property type="entry name" value="Hexapep_transf_CS"/>
</dbReference>
<name>A0A241Q2Z3_FUSNP</name>
<dbReference type="Pfam" id="PF00132">
    <property type="entry name" value="Hexapep"/>
    <property type="match status" value="1"/>
</dbReference>
<dbReference type="PANTHER" id="PTHR43300">
    <property type="entry name" value="ACETYLTRANSFERASE"/>
    <property type="match status" value="1"/>
</dbReference>
<dbReference type="Gene3D" id="3.40.50.20">
    <property type="match status" value="1"/>
</dbReference>
<dbReference type="InterPro" id="IPR050179">
    <property type="entry name" value="Trans_hexapeptide_repeat"/>
</dbReference>
<dbReference type="InterPro" id="IPR041561">
    <property type="entry name" value="PglD_N"/>
</dbReference>
<keyword evidence="2" id="KW-0677">Repeat</keyword>
<feature type="active site" description="Proton acceptor" evidence="3">
    <location>
        <position position="141"/>
    </location>
</feature>
<dbReference type="EMBL" id="CP022123">
    <property type="protein sequence ID" value="ASG29164.1"/>
    <property type="molecule type" value="Genomic_DNA"/>
</dbReference>
<dbReference type="InterPro" id="IPR020019">
    <property type="entry name" value="AcTrfase_PglD-like"/>
</dbReference>
<dbReference type="PANTHER" id="PTHR43300:SF7">
    <property type="entry name" value="UDP-N-ACETYLBACILLOSAMINE N-ACETYLTRANSFERASE"/>
    <property type="match status" value="1"/>
</dbReference>
<sequence>MKKIVVIGSGGHAKVVADIILSTKRDLNEEIEIVAFLDDNYNNLEYKEIYGIPITGNLDQIEKFNREEYLFIIAIGNNYIREKIFKKYNKLNYYTAIHPKATIAREAVIGEGTVIMANVVVNAYSTIGKHCILNTSSVIEHDNILKDYVHVSSSAILCGGVSVNKRSWIGAASVVKQQISIGGDVMIGAGAVIIRDVEDNCTIVGNPGKVIKKGDKSV</sequence>
<gene>
    <name evidence="6" type="ORF">CBG61_09890</name>
</gene>
<dbReference type="InterPro" id="IPR001451">
    <property type="entry name" value="Hexapep"/>
</dbReference>
<keyword evidence="1 6" id="KW-0808">Transferase</keyword>
<feature type="binding site" evidence="4">
    <location>
        <position position="150"/>
    </location>
    <ligand>
        <name>acetyl-CoA</name>
        <dbReference type="ChEBI" id="CHEBI:57288"/>
    </ligand>
</feature>
<dbReference type="SUPFAM" id="SSF51161">
    <property type="entry name" value="Trimeric LpxA-like enzymes"/>
    <property type="match status" value="1"/>
</dbReference>
<evidence type="ECO:0000256" key="4">
    <source>
        <dbReference type="PIRSR" id="PIRSR620019-2"/>
    </source>
</evidence>
<evidence type="ECO:0000313" key="7">
    <source>
        <dbReference type="Proteomes" id="UP000197638"/>
    </source>
</evidence>
<proteinExistence type="predicted"/>
<dbReference type="AlphaFoldDB" id="A0A241Q2Z3"/>
<dbReference type="RefSeq" id="WP_088765351.1">
    <property type="nucleotide sequence ID" value="NZ_CP022123.1"/>
</dbReference>
<evidence type="ECO:0000313" key="6">
    <source>
        <dbReference type="EMBL" id="ASG29164.1"/>
    </source>
</evidence>
<dbReference type="Gene3D" id="2.160.10.10">
    <property type="entry name" value="Hexapeptide repeat proteins"/>
    <property type="match status" value="1"/>
</dbReference>
<dbReference type="PROSITE" id="PS00101">
    <property type="entry name" value="HEXAPEP_TRANSFERASES"/>
    <property type="match status" value="1"/>
</dbReference>
<evidence type="ECO:0000256" key="3">
    <source>
        <dbReference type="PIRSR" id="PIRSR620019-1"/>
    </source>
</evidence>
<feature type="binding site" evidence="4">
    <location>
        <position position="76"/>
    </location>
    <ligand>
        <name>substrate</name>
    </ligand>
</feature>
<organism evidence="6 7">
    <name type="scientific">Fusobacterium nucleatum subsp. polymorphum</name>
    <name type="common">Fusobacterium polymorphum</name>
    <dbReference type="NCBI Taxonomy" id="76857"/>
    <lineage>
        <taxon>Bacteria</taxon>
        <taxon>Fusobacteriati</taxon>
        <taxon>Fusobacteriota</taxon>
        <taxon>Fusobacteriia</taxon>
        <taxon>Fusobacteriales</taxon>
        <taxon>Fusobacteriaceae</taxon>
        <taxon>Fusobacterium</taxon>
    </lineage>
</organism>
<dbReference type="Pfam" id="PF17836">
    <property type="entry name" value="PglD_N"/>
    <property type="match status" value="1"/>
</dbReference>
<evidence type="ECO:0000256" key="2">
    <source>
        <dbReference type="ARBA" id="ARBA00022737"/>
    </source>
</evidence>
<feature type="domain" description="PglD N-terminal" evidence="5">
    <location>
        <begin position="3"/>
        <end position="87"/>
    </location>
</feature>
<dbReference type="NCBIfam" id="TIGR03570">
    <property type="entry name" value="NeuD_NnaD"/>
    <property type="match status" value="1"/>
</dbReference>